<feature type="domain" description="Opacity-associated protein A LysM-like" evidence="10">
    <location>
        <begin position="90"/>
        <end position="168"/>
    </location>
</feature>
<dbReference type="GO" id="GO:0042834">
    <property type="term" value="F:peptidoglycan binding"/>
    <property type="evidence" value="ECO:0007669"/>
    <property type="project" value="InterPro"/>
</dbReference>
<keyword evidence="4" id="KW-0479">Metal-binding</keyword>
<dbReference type="GO" id="GO:0046872">
    <property type="term" value="F:metal ion binding"/>
    <property type="evidence" value="ECO:0007669"/>
    <property type="project" value="UniProtKB-KW"/>
</dbReference>
<feature type="domain" description="Csd3-like second N-terminal" evidence="11">
    <location>
        <begin position="183"/>
        <end position="301"/>
    </location>
</feature>
<evidence type="ECO:0000256" key="3">
    <source>
        <dbReference type="ARBA" id="ARBA00022670"/>
    </source>
</evidence>
<comment type="subcellular location">
    <subcellularLocation>
        <location evidence="2">Cell envelope</location>
    </subcellularLocation>
</comment>
<feature type="domain" description="M23ase beta-sheet core" evidence="9">
    <location>
        <begin position="313"/>
        <end position="407"/>
    </location>
</feature>
<comment type="cofactor">
    <cofactor evidence="1">
        <name>Zn(2+)</name>
        <dbReference type="ChEBI" id="CHEBI:29105"/>
    </cofactor>
</comment>
<dbReference type="EMBL" id="BNCK01000001">
    <property type="protein sequence ID" value="GHF77151.1"/>
    <property type="molecule type" value="Genomic_DNA"/>
</dbReference>
<proteinExistence type="predicted"/>
<accession>A0A919EGQ6</accession>
<gene>
    <name evidence="12" type="ORF">GCM10017161_00140</name>
</gene>
<evidence type="ECO:0000256" key="4">
    <source>
        <dbReference type="ARBA" id="ARBA00022723"/>
    </source>
</evidence>
<comment type="caution">
    <text evidence="12">The sequence shown here is derived from an EMBL/GenBank/DDBJ whole genome shotgun (WGS) entry which is preliminary data.</text>
</comment>
<evidence type="ECO:0000256" key="5">
    <source>
        <dbReference type="ARBA" id="ARBA00022801"/>
    </source>
</evidence>
<dbReference type="GO" id="GO:0006508">
    <property type="term" value="P:proteolysis"/>
    <property type="evidence" value="ECO:0007669"/>
    <property type="project" value="UniProtKB-KW"/>
</dbReference>
<evidence type="ECO:0000259" key="11">
    <source>
        <dbReference type="Pfam" id="PF19425"/>
    </source>
</evidence>
<dbReference type="CDD" id="cd12797">
    <property type="entry name" value="M23_peptidase"/>
    <property type="match status" value="1"/>
</dbReference>
<dbReference type="InterPro" id="IPR011055">
    <property type="entry name" value="Dup_hybrid_motif"/>
</dbReference>
<dbReference type="SUPFAM" id="SSF51261">
    <property type="entry name" value="Duplicated hybrid motif"/>
    <property type="match status" value="1"/>
</dbReference>
<evidence type="ECO:0000313" key="13">
    <source>
        <dbReference type="Proteomes" id="UP000623842"/>
    </source>
</evidence>
<feature type="compositionally biased region" description="Polar residues" evidence="8">
    <location>
        <begin position="69"/>
        <end position="79"/>
    </location>
</feature>
<evidence type="ECO:0000259" key="9">
    <source>
        <dbReference type="Pfam" id="PF01551"/>
    </source>
</evidence>
<dbReference type="Pfam" id="PF19425">
    <property type="entry name" value="Csd3_N2"/>
    <property type="match status" value="1"/>
</dbReference>
<dbReference type="Gene3D" id="3.10.450.350">
    <property type="match status" value="2"/>
</dbReference>
<keyword evidence="5" id="KW-0378">Hydrolase</keyword>
<keyword evidence="3" id="KW-0645">Protease</keyword>
<feature type="region of interest" description="Disordered" evidence="8">
    <location>
        <begin position="67"/>
        <end position="93"/>
    </location>
</feature>
<dbReference type="Gene3D" id="2.70.70.10">
    <property type="entry name" value="Glucose Permease (Domain IIA)"/>
    <property type="match status" value="1"/>
</dbReference>
<evidence type="ECO:0000256" key="8">
    <source>
        <dbReference type="SAM" id="MobiDB-lite"/>
    </source>
</evidence>
<dbReference type="InterPro" id="IPR007340">
    <property type="entry name" value="LysM_Opacity-associatedA"/>
</dbReference>
<dbReference type="GO" id="GO:0030313">
    <property type="term" value="C:cell envelope"/>
    <property type="evidence" value="ECO:0007669"/>
    <property type="project" value="UniProtKB-SubCell"/>
</dbReference>
<dbReference type="InterPro" id="IPR050570">
    <property type="entry name" value="Cell_wall_metabolism_enzyme"/>
</dbReference>
<dbReference type="GO" id="GO:0004222">
    <property type="term" value="F:metalloendopeptidase activity"/>
    <property type="evidence" value="ECO:0007669"/>
    <property type="project" value="TreeGrafter"/>
</dbReference>
<evidence type="ECO:0000313" key="12">
    <source>
        <dbReference type="EMBL" id="GHF77151.1"/>
    </source>
</evidence>
<evidence type="ECO:0000256" key="6">
    <source>
        <dbReference type="ARBA" id="ARBA00022833"/>
    </source>
</evidence>
<dbReference type="FunFam" id="2.70.70.10:FF:000002">
    <property type="entry name" value="Murein DD-endopeptidase MepM"/>
    <property type="match status" value="1"/>
</dbReference>
<name>A0A919EGQ6_9GAMM</name>
<dbReference type="Pfam" id="PF04225">
    <property type="entry name" value="LysM_OapA"/>
    <property type="match status" value="1"/>
</dbReference>
<evidence type="ECO:0000259" key="10">
    <source>
        <dbReference type="Pfam" id="PF04225"/>
    </source>
</evidence>
<keyword evidence="13" id="KW-1185">Reference proteome</keyword>
<evidence type="ECO:0000256" key="1">
    <source>
        <dbReference type="ARBA" id="ARBA00001947"/>
    </source>
</evidence>
<dbReference type="AlphaFoldDB" id="A0A919EGQ6"/>
<keyword evidence="7" id="KW-0482">Metalloprotease</keyword>
<dbReference type="InterPro" id="IPR045834">
    <property type="entry name" value="Csd3_N2"/>
</dbReference>
<sequence>MKNIKKIYKELPNQHKALLYSTSLILLILMLIPSEKASASRQNNATALKVGERYQLDLPQQLVYEDTTETVSSETQNPSDDVEPEQESRQWQTAKVKRGDSLAKILKRLGYSAQTTYKLTKASGDYRKQLLKINVGDTLRFSNNADGELAFIEYPISKTQTLLVELTDKGYHTDMLTKEVEIREYVTQGSINSNFWTAGVSAGLNDNQIINLAHIFSWDVDFALDIRKGDTFHVVYESKYVDGEYIGTGNILAAEFINQGEVFQAIRHNDGRYYTPEGNSMRKAFLRAPVEFKYISSNFKPKRFHPIQKRWKAHRGTDYRANTGTPVVASGDGKVTHSTYNKYNGHYVFIQHGNGIVTKYLHFSKRAVKQGQRVKQGQVIGYVGSTGMSEAPHLHYEFLVNGVHRNPRTVTLPDAEPIAKSERASFNIIARQRLNDLAGSRLALNPVKEKATQAP</sequence>
<evidence type="ECO:0000256" key="2">
    <source>
        <dbReference type="ARBA" id="ARBA00004196"/>
    </source>
</evidence>
<reference evidence="12" key="2">
    <citation type="submission" date="2020-09" db="EMBL/GenBank/DDBJ databases">
        <authorList>
            <person name="Sun Q."/>
            <person name="Kim S."/>
        </authorList>
    </citation>
    <scope>NUCLEOTIDE SEQUENCE</scope>
    <source>
        <strain evidence="12">KCTC 42731</strain>
    </source>
</reference>
<evidence type="ECO:0000256" key="7">
    <source>
        <dbReference type="ARBA" id="ARBA00023049"/>
    </source>
</evidence>
<dbReference type="Proteomes" id="UP000623842">
    <property type="component" value="Unassembled WGS sequence"/>
</dbReference>
<dbReference type="Pfam" id="PF01551">
    <property type="entry name" value="Peptidase_M23"/>
    <property type="match status" value="1"/>
</dbReference>
<protein>
    <submittedName>
        <fullName evidence="12">Family M23 zinc metallopeptidase with OapA domain protein</fullName>
    </submittedName>
</protein>
<dbReference type="InterPro" id="IPR016047">
    <property type="entry name" value="M23ase_b-sheet_dom"/>
</dbReference>
<reference evidence="12" key="1">
    <citation type="journal article" date="2014" name="Int. J. Syst. Evol. Microbiol.">
        <title>Complete genome sequence of Corynebacterium casei LMG S-19264T (=DSM 44701T), isolated from a smear-ripened cheese.</title>
        <authorList>
            <consortium name="US DOE Joint Genome Institute (JGI-PGF)"/>
            <person name="Walter F."/>
            <person name="Albersmeier A."/>
            <person name="Kalinowski J."/>
            <person name="Ruckert C."/>
        </authorList>
    </citation>
    <scope>NUCLEOTIDE SEQUENCE</scope>
    <source>
        <strain evidence="12">KCTC 42731</strain>
    </source>
</reference>
<keyword evidence="6" id="KW-0862">Zinc</keyword>
<dbReference type="PANTHER" id="PTHR21666">
    <property type="entry name" value="PEPTIDASE-RELATED"/>
    <property type="match status" value="1"/>
</dbReference>
<dbReference type="PANTHER" id="PTHR21666:SF288">
    <property type="entry name" value="CELL DIVISION PROTEIN YTFB"/>
    <property type="match status" value="1"/>
</dbReference>
<organism evidence="12 13">
    <name type="scientific">Thalassotalea marina</name>
    <dbReference type="NCBI Taxonomy" id="1673741"/>
    <lineage>
        <taxon>Bacteria</taxon>
        <taxon>Pseudomonadati</taxon>
        <taxon>Pseudomonadota</taxon>
        <taxon>Gammaproteobacteria</taxon>
        <taxon>Alteromonadales</taxon>
        <taxon>Colwelliaceae</taxon>
        <taxon>Thalassotalea</taxon>
    </lineage>
</organism>